<protein>
    <submittedName>
        <fullName evidence="2">Uncharacterized protein</fullName>
    </submittedName>
</protein>
<evidence type="ECO:0000313" key="2">
    <source>
        <dbReference type="EMBL" id="GHI39914.1"/>
    </source>
</evidence>
<name>A0ABQ3QRM0_9ACTN</name>
<feature type="region of interest" description="Disordered" evidence="1">
    <location>
        <begin position="1"/>
        <end position="38"/>
    </location>
</feature>
<dbReference type="Proteomes" id="UP001050808">
    <property type="component" value="Unassembled WGS sequence"/>
</dbReference>
<comment type="caution">
    <text evidence="2">The sequence shown here is derived from an EMBL/GenBank/DDBJ whole genome shotgun (WGS) entry which is preliminary data.</text>
</comment>
<gene>
    <name evidence="2" type="ORF">Sviol_43220</name>
</gene>
<accession>A0ABQ3QRM0</accession>
<reference evidence="2" key="1">
    <citation type="submission" date="2024-05" db="EMBL/GenBank/DDBJ databases">
        <title>Whole genome shotgun sequence of Streptomyces violascens NBRC 12920.</title>
        <authorList>
            <person name="Komaki H."/>
            <person name="Tamura T."/>
        </authorList>
    </citation>
    <scope>NUCLEOTIDE SEQUENCE</scope>
    <source>
        <strain evidence="2">NBRC 12920</strain>
    </source>
</reference>
<proteinExistence type="predicted"/>
<organism evidence="2 3">
    <name type="scientific">Streptomyces violascens</name>
    <dbReference type="NCBI Taxonomy" id="67381"/>
    <lineage>
        <taxon>Bacteria</taxon>
        <taxon>Bacillati</taxon>
        <taxon>Actinomycetota</taxon>
        <taxon>Actinomycetes</taxon>
        <taxon>Kitasatosporales</taxon>
        <taxon>Streptomycetaceae</taxon>
        <taxon>Streptomyces</taxon>
    </lineage>
</organism>
<dbReference type="EMBL" id="BNDY01000017">
    <property type="protein sequence ID" value="GHI39914.1"/>
    <property type="molecule type" value="Genomic_DNA"/>
</dbReference>
<evidence type="ECO:0000256" key="1">
    <source>
        <dbReference type="SAM" id="MobiDB-lite"/>
    </source>
</evidence>
<evidence type="ECO:0000313" key="3">
    <source>
        <dbReference type="Proteomes" id="UP001050808"/>
    </source>
</evidence>
<keyword evidence="3" id="KW-1185">Reference proteome</keyword>
<sequence length="76" mass="8006">MVAGSTKFASRGRGGGTVEGSAAPEVSEMSVRSRSGSSIPELTVRVARASNPQGTTAMCIRDQLDGLWSDEDFAEW</sequence>
<feature type="compositionally biased region" description="Low complexity" evidence="1">
    <location>
        <begin position="25"/>
        <end position="38"/>
    </location>
</feature>